<comment type="similarity">
    <text evidence="1 3">Belongs to the short-chain dehydrogenases/reductases (SDR) family.</text>
</comment>
<dbReference type="PRINTS" id="PR00080">
    <property type="entry name" value="SDRFAMILY"/>
</dbReference>
<reference evidence="5" key="1">
    <citation type="submission" date="2019-02" db="EMBL/GenBank/DDBJ databases">
        <authorList>
            <person name="Li S.-H."/>
        </authorList>
    </citation>
    <scope>NUCLEOTIDE SEQUENCE</scope>
    <source>
        <strain evidence="5">IMCC14734</strain>
    </source>
</reference>
<dbReference type="SUPFAM" id="SSF51735">
    <property type="entry name" value="NAD(P)-binding Rossmann-fold domains"/>
    <property type="match status" value="1"/>
</dbReference>
<dbReference type="RefSeq" id="WP_279245628.1">
    <property type="nucleotide sequence ID" value="NZ_SHNN01000002.1"/>
</dbReference>
<dbReference type="PANTHER" id="PTHR44196:SF1">
    <property type="entry name" value="DEHYDROGENASE_REDUCTASE SDR FAMILY MEMBER 7B"/>
    <property type="match status" value="1"/>
</dbReference>
<name>A0ABT3THE2_9GAMM</name>
<dbReference type="PRINTS" id="PR00081">
    <property type="entry name" value="GDHRDH"/>
</dbReference>
<dbReference type="EMBL" id="SHNN01000002">
    <property type="protein sequence ID" value="MCX2981630.1"/>
    <property type="molecule type" value="Genomic_DNA"/>
</dbReference>
<dbReference type="InterPro" id="IPR002347">
    <property type="entry name" value="SDR_fam"/>
</dbReference>
<gene>
    <name evidence="5" type="ORF">EYC98_12225</name>
</gene>
<dbReference type="SMART" id="SM00822">
    <property type="entry name" value="PKS_KR"/>
    <property type="match status" value="1"/>
</dbReference>
<dbReference type="CDD" id="cd05233">
    <property type="entry name" value="SDR_c"/>
    <property type="match status" value="1"/>
</dbReference>
<evidence type="ECO:0000256" key="2">
    <source>
        <dbReference type="ARBA" id="ARBA00023002"/>
    </source>
</evidence>
<dbReference type="Pfam" id="PF00106">
    <property type="entry name" value="adh_short"/>
    <property type="match status" value="1"/>
</dbReference>
<feature type="domain" description="Ketoreductase" evidence="4">
    <location>
        <begin position="7"/>
        <end position="199"/>
    </location>
</feature>
<evidence type="ECO:0000259" key="4">
    <source>
        <dbReference type="SMART" id="SM00822"/>
    </source>
</evidence>
<dbReference type="PROSITE" id="PS51257">
    <property type="entry name" value="PROKAR_LIPOPROTEIN"/>
    <property type="match status" value="1"/>
</dbReference>
<comment type="caution">
    <text evidence="5">The sequence shown here is derived from an EMBL/GenBank/DDBJ whole genome shotgun (WGS) entry which is preliminary data.</text>
</comment>
<sequence length="323" mass="34929">MTDFANRLAVVTGGGSGIGRALVLQLLAAGCRVASCDINAANLQETRRLAEAAAESDIALSLHSCDVADETAVKRFADEVLQQHAVDHINLLFNNAGIGGGGSFINDDREHWENTFGVCWGGVYNCCRVFVPLLVASADGHVVNVSSVNGFWACMGPHFPHTAYSAAKFAVKGFSEALRIDCRMNAPHVKVSVVMPGHIGTSIVINSQEYHGGSDPAELTAEEVDAVRSGWTKINELAQHLTDDQVREQLIAQPENFRDNAPTSAAQAASIILDGVREERWRILVGDDAVGMDKMVREDPENAYELEFFARMQAGGMFDRTNL</sequence>
<dbReference type="Proteomes" id="UP001143362">
    <property type="component" value="Unassembled WGS sequence"/>
</dbReference>
<dbReference type="PANTHER" id="PTHR44196">
    <property type="entry name" value="DEHYDROGENASE/REDUCTASE SDR FAMILY MEMBER 7B"/>
    <property type="match status" value="1"/>
</dbReference>
<organism evidence="5 6">
    <name type="scientific">Candidatus Litorirhabdus singularis</name>
    <dbReference type="NCBI Taxonomy" id="2518993"/>
    <lineage>
        <taxon>Bacteria</taxon>
        <taxon>Pseudomonadati</taxon>
        <taxon>Pseudomonadota</taxon>
        <taxon>Gammaproteobacteria</taxon>
        <taxon>Cellvibrionales</taxon>
        <taxon>Halieaceae</taxon>
        <taxon>Candidatus Litorirhabdus</taxon>
    </lineage>
</organism>
<evidence type="ECO:0000256" key="3">
    <source>
        <dbReference type="RuleBase" id="RU000363"/>
    </source>
</evidence>
<evidence type="ECO:0000313" key="6">
    <source>
        <dbReference type="Proteomes" id="UP001143362"/>
    </source>
</evidence>
<dbReference type="Gene3D" id="3.40.50.720">
    <property type="entry name" value="NAD(P)-binding Rossmann-like Domain"/>
    <property type="match status" value="1"/>
</dbReference>
<proteinExistence type="inferred from homology"/>
<keyword evidence="2" id="KW-0560">Oxidoreductase</keyword>
<keyword evidence="6" id="KW-1185">Reference proteome</keyword>
<dbReference type="InterPro" id="IPR036291">
    <property type="entry name" value="NAD(P)-bd_dom_sf"/>
</dbReference>
<evidence type="ECO:0000256" key="1">
    <source>
        <dbReference type="ARBA" id="ARBA00006484"/>
    </source>
</evidence>
<dbReference type="InterPro" id="IPR057326">
    <property type="entry name" value="KR_dom"/>
</dbReference>
<protein>
    <submittedName>
        <fullName evidence="5">SDR family oxidoreductase</fullName>
    </submittedName>
</protein>
<evidence type="ECO:0000313" key="5">
    <source>
        <dbReference type="EMBL" id="MCX2981630.1"/>
    </source>
</evidence>
<accession>A0ABT3THE2</accession>